<evidence type="ECO:0000256" key="1">
    <source>
        <dbReference type="ARBA" id="ARBA00022737"/>
    </source>
</evidence>
<evidence type="ECO:0000313" key="6">
    <source>
        <dbReference type="Proteomes" id="UP000557392"/>
    </source>
</evidence>
<sequence length="205" mass="21915">MTVRVLGAAGAALLMLAAVPASAQQFSDSYNFLNAIRETDGSKVNKYLENKSLRIVNTKDRNTGEGALHIVTKRSDSTYLRVLLQQDDINANLQDGRGNTALLIAAERGWDEGVQILIKYGANVNLANMSGETPLIRAVQVHDINVVRELLDAGANPDRTDNVTGKSARDYARDEARYPQIAKLLAEAAKGGKASGSAAPAGPKL</sequence>
<comment type="caution">
    <text evidence="5">The sequence shown here is derived from an EMBL/GenBank/DDBJ whole genome shotgun (WGS) entry which is preliminary data.</text>
</comment>
<dbReference type="InterPro" id="IPR002110">
    <property type="entry name" value="Ankyrin_rpt"/>
</dbReference>
<dbReference type="GO" id="GO:0085020">
    <property type="term" value="P:protein K6-linked ubiquitination"/>
    <property type="evidence" value="ECO:0007669"/>
    <property type="project" value="TreeGrafter"/>
</dbReference>
<keyword evidence="2 3" id="KW-0040">ANK repeat</keyword>
<evidence type="ECO:0000256" key="2">
    <source>
        <dbReference type="ARBA" id="ARBA00023043"/>
    </source>
</evidence>
<dbReference type="Gene3D" id="1.25.40.20">
    <property type="entry name" value="Ankyrin repeat-containing domain"/>
    <property type="match status" value="1"/>
</dbReference>
<dbReference type="RefSeq" id="WP_183999100.1">
    <property type="nucleotide sequence ID" value="NZ_JACIEH010000003.1"/>
</dbReference>
<dbReference type="AlphaFoldDB" id="A0A7W6NXJ7"/>
<name>A0A7W6NXJ7_9SPHN</name>
<dbReference type="SMART" id="SM00248">
    <property type="entry name" value="ANK"/>
    <property type="match status" value="3"/>
</dbReference>
<keyword evidence="1" id="KW-0677">Repeat</keyword>
<gene>
    <name evidence="5" type="ORF">GGR46_003299</name>
</gene>
<protein>
    <submittedName>
        <fullName evidence="5">Ankyrin repeat protein</fullName>
    </submittedName>
</protein>
<dbReference type="GO" id="GO:0004842">
    <property type="term" value="F:ubiquitin-protein transferase activity"/>
    <property type="evidence" value="ECO:0007669"/>
    <property type="project" value="TreeGrafter"/>
</dbReference>
<dbReference type="PANTHER" id="PTHR24171">
    <property type="entry name" value="ANKYRIN REPEAT DOMAIN-CONTAINING PROTEIN 39-RELATED"/>
    <property type="match status" value="1"/>
</dbReference>
<feature type="repeat" description="ANK" evidence="3">
    <location>
        <begin position="97"/>
        <end position="129"/>
    </location>
</feature>
<proteinExistence type="predicted"/>
<evidence type="ECO:0000256" key="4">
    <source>
        <dbReference type="SAM" id="SignalP"/>
    </source>
</evidence>
<dbReference type="PROSITE" id="PS50297">
    <property type="entry name" value="ANK_REP_REGION"/>
    <property type="match status" value="2"/>
</dbReference>
<dbReference type="SUPFAM" id="SSF48403">
    <property type="entry name" value="Ankyrin repeat"/>
    <property type="match status" value="1"/>
</dbReference>
<dbReference type="EMBL" id="JACIEH010000003">
    <property type="protein sequence ID" value="MBB4099727.1"/>
    <property type="molecule type" value="Genomic_DNA"/>
</dbReference>
<accession>A0A7W6NXJ7</accession>
<feature type="repeat" description="ANK" evidence="3">
    <location>
        <begin position="130"/>
        <end position="162"/>
    </location>
</feature>
<feature type="signal peptide" evidence="4">
    <location>
        <begin position="1"/>
        <end position="23"/>
    </location>
</feature>
<dbReference type="Pfam" id="PF12796">
    <property type="entry name" value="Ank_2"/>
    <property type="match status" value="1"/>
</dbReference>
<keyword evidence="4" id="KW-0732">Signal</keyword>
<reference evidence="5 6" key="1">
    <citation type="submission" date="2020-08" db="EMBL/GenBank/DDBJ databases">
        <title>Genomic Encyclopedia of Type Strains, Phase IV (KMG-IV): sequencing the most valuable type-strain genomes for metagenomic binning, comparative biology and taxonomic classification.</title>
        <authorList>
            <person name="Goeker M."/>
        </authorList>
    </citation>
    <scope>NUCLEOTIDE SEQUENCE [LARGE SCALE GENOMIC DNA]</scope>
    <source>
        <strain evidence="5 6">DSM 101806</strain>
    </source>
</reference>
<feature type="chain" id="PRO_5031396330" evidence="4">
    <location>
        <begin position="24"/>
        <end position="205"/>
    </location>
</feature>
<dbReference type="PANTHER" id="PTHR24171:SF8">
    <property type="entry name" value="BRCA1-ASSOCIATED RING DOMAIN PROTEIN 1"/>
    <property type="match status" value="1"/>
</dbReference>
<dbReference type="Proteomes" id="UP000557392">
    <property type="component" value="Unassembled WGS sequence"/>
</dbReference>
<dbReference type="InterPro" id="IPR036770">
    <property type="entry name" value="Ankyrin_rpt-contain_sf"/>
</dbReference>
<evidence type="ECO:0000313" key="5">
    <source>
        <dbReference type="EMBL" id="MBB4099727.1"/>
    </source>
</evidence>
<dbReference type="PROSITE" id="PS50088">
    <property type="entry name" value="ANK_REPEAT"/>
    <property type="match status" value="2"/>
</dbReference>
<keyword evidence="6" id="KW-1185">Reference proteome</keyword>
<organism evidence="5 6">
    <name type="scientific">Sphingomonas kyeonggiensis</name>
    <dbReference type="NCBI Taxonomy" id="1268553"/>
    <lineage>
        <taxon>Bacteria</taxon>
        <taxon>Pseudomonadati</taxon>
        <taxon>Pseudomonadota</taxon>
        <taxon>Alphaproteobacteria</taxon>
        <taxon>Sphingomonadales</taxon>
        <taxon>Sphingomonadaceae</taxon>
        <taxon>Sphingomonas</taxon>
    </lineage>
</organism>
<evidence type="ECO:0000256" key="3">
    <source>
        <dbReference type="PROSITE-ProRule" id="PRU00023"/>
    </source>
</evidence>